<keyword evidence="2" id="KW-1185">Reference proteome</keyword>
<gene>
    <name evidence="1" type="ORF">EYF80_058346</name>
</gene>
<proteinExistence type="predicted"/>
<protein>
    <submittedName>
        <fullName evidence="1">Uncharacterized protein</fullName>
    </submittedName>
</protein>
<dbReference type="Proteomes" id="UP000314294">
    <property type="component" value="Unassembled WGS sequence"/>
</dbReference>
<accession>A0A4Z2ESC4</accession>
<evidence type="ECO:0000313" key="1">
    <source>
        <dbReference type="EMBL" id="TNN31501.1"/>
    </source>
</evidence>
<organism evidence="1 2">
    <name type="scientific">Liparis tanakae</name>
    <name type="common">Tanaka's snailfish</name>
    <dbReference type="NCBI Taxonomy" id="230148"/>
    <lineage>
        <taxon>Eukaryota</taxon>
        <taxon>Metazoa</taxon>
        <taxon>Chordata</taxon>
        <taxon>Craniata</taxon>
        <taxon>Vertebrata</taxon>
        <taxon>Euteleostomi</taxon>
        <taxon>Actinopterygii</taxon>
        <taxon>Neopterygii</taxon>
        <taxon>Teleostei</taxon>
        <taxon>Neoteleostei</taxon>
        <taxon>Acanthomorphata</taxon>
        <taxon>Eupercaria</taxon>
        <taxon>Perciformes</taxon>
        <taxon>Cottioidei</taxon>
        <taxon>Cottales</taxon>
        <taxon>Liparidae</taxon>
        <taxon>Liparis</taxon>
    </lineage>
</organism>
<sequence>MAAGRLVVVPLSESSRLEGGMAAPRSFLITVSGVFLLVCSSRGSTTSGGSRRATQERCGFKVNNNNNNNSNNSNNATLCRFSRLLKSSAPAIR</sequence>
<evidence type="ECO:0000313" key="2">
    <source>
        <dbReference type="Proteomes" id="UP000314294"/>
    </source>
</evidence>
<dbReference type="AlphaFoldDB" id="A0A4Z2ESC4"/>
<name>A0A4Z2ESC4_9TELE</name>
<comment type="caution">
    <text evidence="1">The sequence shown here is derived from an EMBL/GenBank/DDBJ whole genome shotgun (WGS) entry which is preliminary data.</text>
</comment>
<dbReference type="EMBL" id="SRLO01003408">
    <property type="protein sequence ID" value="TNN31501.1"/>
    <property type="molecule type" value="Genomic_DNA"/>
</dbReference>
<reference evidence="1 2" key="1">
    <citation type="submission" date="2019-03" db="EMBL/GenBank/DDBJ databases">
        <title>First draft genome of Liparis tanakae, snailfish: a comprehensive survey of snailfish specific genes.</title>
        <authorList>
            <person name="Kim W."/>
            <person name="Song I."/>
            <person name="Jeong J.-H."/>
            <person name="Kim D."/>
            <person name="Kim S."/>
            <person name="Ryu S."/>
            <person name="Song J.Y."/>
            <person name="Lee S.K."/>
        </authorList>
    </citation>
    <scope>NUCLEOTIDE SEQUENCE [LARGE SCALE GENOMIC DNA]</scope>
    <source>
        <tissue evidence="1">Muscle</tissue>
    </source>
</reference>